<reference evidence="5" key="2">
    <citation type="submission" date="2020-07" db="EMBL/GenBank/DDBJ databases">
        <title>Chryseobacterium sp.cx-624.</title>
        <authorList>
            <person name="Yang C."/>
        </authorList>
    </citation>
    <scope>NUCLEOTIDE SEQUENCE [LARGE SCALE GENOMIC DNA]</scope>
    <source>
        <strain evidence="5">cx-624</strain>
    </source>
</reference>
<dbReference type="Proteomes" id="UP000515349">
    <property type="component" value="Chromosome"/>
</dbReference>
<dbReference type="EMBL" id="CP059472">
    <property type="protein sequence ID" value="QMS97406.1"/>
    <property type="molecule type" value="Genomic_DNA"/>
</dbReference>
<accession>A0A7D7QWY4</accession>
<reference evidence="4" key="1">
    <citation type="submission" date="2020-07" db="EMBL/GenBank/DDBJ databases">
        <title>Chryseobacterium sp. CX-624.</title>
        <authorList>
            <person name="Yang C."/>
        </authorList>
    </citation>
    <scope>NUCLEOTIDE SEQUENCE</scope>
    <source>
        <strain evidence="4">CX-624</strain>
    </source>
</reference>
<reference evidence="6" key="3">
    <citation type="submission" date="2020-07" db="EMBL/GenBank/DDBJ databases">
        <title>Flavobacterium sp. xlx-214.</title>
        <authorList>
            <person name="Yang C."/>
        </authorList>
    </citation>
    <scope>NUCLEOTIDE SEQUENCE [LARGE SCALE GENOMIC DNA]</scope>
    <source>
        <strain evidence="6">CX-624</strain>
    </source>
</reference>
<evidence type="ECO:0000313" key="6">
    <source>
        <dbReference type="Proteomes" id="UP000539710"/>
    </source>
</evidence>
<dbReference type="InterPro" id="IPR045743">
    <property type="entry name" value="DUF6089"/>
</dbReference>
<dbReference type="RefSeq" id="WP_181887357.1">
    <property type="nucleotide sequence ID" value="NZ_CP059472.1"/>
</dbReference>
<evidence type="ECO:0000313" key="5">
    <source>
        <dbReference type="Proteomes" id="UP000515349"/>
    </source>
</evidence>
<evidence type="ECO:0000259" key="2">
    <source>
        <dbReference type="Pfam" id="PF19573"/>
    </source>
</evidence>
<feature type="chain" id="PRO_5044656349" evidence="1">
    <location>
        <begin position="22"/>
        <end position="296"/>
    </location>
</feature>
<dbReference type="EMBL" id="JACEUX010000002">
    <property type="protein sequence ID" value="MBA5247275.1"/>
    <property type="molecule type" value="Genomic_DNA"/>
</dbReference>
<dbReference type="Pfam" id="PF19573">
    <property type="entry name" value="DUF6089"/>
    <property type="match status" value="1"/>
</dbReference>
<evidence type="ECO:0000313" key="3">
    <source>
        <dbReference type="EMBL" id="MBA5247275.1"/>
    </source>
</evidence>
<dbReference type="Proteomes" id="UP000539710">
    <property type="component" value="Unassembled WGS sequence"/>
</dbReference>
<name>A0A7D7QWY4_9FLAO</name>
<protein>
    <submittedName>
        <fullName evidence="4">Outer membrane beta-barrel protein</fullName>
    </submittedName>
</protein>
<feature type="signal peptide" evidence="1">
    <location>
        <begin position="1"/>
        <end position="21"/>
    </location>
</feature>
<feature type="domain" description="DUF6089" evidence="2">
    <location>
        <begin position="4"/>
        <end position="146"/>
    </location>
</feature>
<dbReference type="Gene3D" id="2.40.160.20">
    <property type="match status" value="1"/>
</dbReference>
<dbReference type="KEGG" id="cbau:H1R16_06590"/>
<keyword evidence="6" id="KW-1185">Reference proteome</keyword>
<gene>
    <name evidence="4" type="ORF">H1R16_06590</name>
    <name evidence="3" type="ORF">H2507_08850</name>
</gene>
<dbReference type="SUPFAM" id="SSF56925">
    <property type="entry name" value="OMPA-like"/>
    <property type="match status" value="1"/>
</dbReference>
<evidence type="ECO:0000256" key="1">
    <source>
        <dbReference type="SAM" id="SignalP"/>
    </source>
</evidence>
<dbReference type="AlphaFoldDB" id="A0A7D7QWY4"/>
<proteinExistence type="predicted"/>
<dbReference type="InterPro" id="IPR011250">
    <property type="entry name" value="OMP/PagP_B-barrel"/>
</dbReference>
<reference evidence="3" key="4">
    <citation type="submission" date="2020-07" db="EMBL/GenBank/DDBJ databases">
        <authorList>
            <person name="Yang C."/>
        </authorList>
    </citation>
    <scope>NUCLEOTIDE SEQUENCE</scope>
    <source>
        <strain evidence="3">Cx-624</strain>
    </source>
</reference>
<evidence type="ECO:0000313" key="4">
    <source>
        <dbReference type="EMBL" id="QMS97406.1"/>
    </source>
</evidence>
<keyword evidence="1" id="KW-0732">Signal</keyword>
<organism evidence="4 5">
    <name type="scientific">Marnyiella aurantia</name>
    <dbReference type="NCBI Taxonomy" id="2758037"/>
    <lineage>
        <taxon>Bacteria</taxon>
        <taxon>Pseudomonadati</taxon>
        <taxon>Bacteroidota</taxon>
        <taxon>Flavobacteriia</taxon>
        <taxon>Flavobacteriales</taxon>
        <taxon>Weeksellaceae</taxon>
        <taxon>Marnyiella</taxon>
    </lineage>
</organism>
<sequence>MNKKLLLSLFAVILTVASVKAQRHELGVRLGTSNLVGDIGRTGYVLQAPFGETSKYGFPAYGGIIYRMNFNPYQTLRFDLGYSHIQFGDAWAKEEYRRNRKLYGTNTLLEADAIFEYNLFPVNNEQERGMLSPYIFAGIGAMMHDVTQATLIHDYRRDVDGVAQAPVNEIDFNTTAEYYSGRKVTGYLPFGIGLKYKFNYNWAISGELMFRPTLTDQLDYSTINAKDLKSTYNADILAPNTNTSLLQTDIYYAVSKEREREFLKNREVGDPNGNDWINSVTLGLTYSFGRPPCYCD</sequence>